<organism evidence="5 6">
    <name type="scientific">candidate division WWE3 bacterium CG08_land_8_20_14_0_20_41_15</name>
    <dbReference type="NCBI Taxonomy" id="1975086"/>
    <lineage>
        <taxon>Bacteria</taxon>
        <taxon>Katanobacteria</taxon>
    </lineage>
</organism>
<dbReference type="GO" id="GO:0008236">
    <property type="term" value="F:serine-type peptidase activity"/>
    <property type="evidence" value="ECO:0007669"/>
    <property type="project" value="UniProtKB-KW"/>
</dbReference>
<evidence type="ECO:0000256" key="2">
    <source>
        <dbReference type="ARBA" id="ARBA00022670"/>
    </source>
</evidence>
<evidence type="ECO:0000256" key="3">
    <source>
        <dbReference type="ARBA" id="ARBA00022801"/>
    </source>
</evidence>
<dbReference type="SUPFAM" id="SSF52317">
    <property type="entry name" value="Class I glutamine amidotransferase-like"/>
    <property type="match status" value="1"/>
</dbReference>
<gene>
    <name evidence="5" type="ORF">COT51_00150</name>
</gene>
<comment type="caution">
    <text evidence="5">The sequence shown here is derived from an EMBL/GenBank/DDBJ whole genome shotgun (WGS) entry which is preliminary data.</text>
</comment>
<dbReference type="Proteomes" id="UP000231098">
    <property type="component" value="Unassembled WGS sequence"/>
</dbReference>
<evidence type="ECO:0000256" key="4">
    <source>
        <dbReference type="ARBA" id="ARBA00022825"/>
    </source>
</evidence>
<dbReference type="Pfam" id="PF03575">
    <property type="entry name" value="Peptidase_S51"/>
    <property type="match status" value="1"/>
</dbReference>
<dbReference type="InterPro" id="IPR005320">
    <property type="entry name" value="Peptidase_S51"/>
</dbReference>
<comment type="similarity">
    <text evidence="1">Belongs to the peptidase S51 family.</text>
</comment>
<accession>A0A2H0XAH6</accession>
<protein>
    <submittedName>
        <fullName evidence="5">Peptidase</fullName>
    </submittedName>
</protein>
<keyword evidence="4" id="KW-0720">Serine protease</keyword>
<proteinExistence type="inferred from homology"/>
<evidence type="ECO:0000313" key="6">
    <source>
        <dbReference type="Proteomes" id="UP000231098"/>
    </source>
</evidence>
<name>A0A2H0XAH6_UNCKA</name>
<evidence type="ECO:0000313" key="5">
    <source>
        <dbReference type="EMBL" id="PIS21912.1"/>
    </source>
</evidence>
<evidence type="ECO:0000256" key="1">
    <source>
        <dbReference type="ARBA" id="ARBA00006534"/>
    </source>
</evidence>
<dbReference type="EMBL" id="PEYV01000003">
    <property type="protein sequence ID" value="PIS21912.1"/>
    <property type="molecule type" value="Genomic_DNA"/>
</dbReference>
<keyword evidence="3" id="KW-0378">Hydrolase</keyword>
<dbReference type="GO" id="GO:0006508">
    <property type="term" value="P:proteolysis"/>
    <property type="evidence" value="ECO:0007669"/>
    <property type="project" value="UniProtKB-KW"/>
</dbReference>
<reference evidence="6" key="1">
    <citation type="submission" date="2017-09" db="EMBL/GenBank/DDBJ databases">
        <title>Depth-based differentiation of microbial function through sediment-hosted aquifers and enrichment of novel symbionts in the deep terrestrial subsurface.</title>
        <authorList>
            <person name="Probst A.J."/>
            <person name="Ladd B."/>
            <person name="Jarett J.K."/>
            <person name="Geller-Mcgrath D.E."/>
            <person name="Sieber C.M.K."/>
            <person name="Emerson J.B."/>
            <person name="Anantharaman K."/>
            <person name="Thomas B.C."/>
            <person name="Malmstrom R."/>
            <person name="Stieglmeier M."/>
            <person name="Klingl A."/>
            <person name="Woyke T."/>
            <person name="Ryan C.M."/>
            <person name="Banfield J.F."/>
        </authorList>
    </citation>
    <scope>NUCLEOTIDE SEQUENCE [LARGE SCALE GENOMIC DNA]</scope>
</reference>
<dbReference type="InterPro" id="IPR029062">
    <property type="entry name" value="Class_I_gatase-like"/>
</dbReference>
<sequence>MNSKGILFISGGGRAPDTKLLDSHFVSTLKNRKVLYIPVGLQRSFVGYDECYEWITGALNPYSEKPLDIEMWVDLNHKSYSDLPETDAIYIGGGKNSYLLMKQFKGTGFINILKTFLDTGGYLYGGSTGAIILGKFVSVFGEVPPEDLMSDDGLGLVGDFSIFCHYNLEREPKILDFLKNKKSPVIAIPENSGVVIKNATLTVKGFSPITLFMSEDVRILVNPDSIWYFEEPL</sequence>
<dbReference type="Gene3D" id="3.40.50.880">
    <property type="match status" value="1"/>
</dbReference>
<dbReference type="AlphaFoldDB" id="A0A2H0XAH6"/>
<keyword evidence="2" id="KW-0645">Protease</keyword>